<organism evidence="1 2">
    <name type="scientific">Silvimonas amylolytica</name>
    <dbReference type="NCBI Taxonomy" id="449663"/>
    <lineage>
        <taxon>Bacteria</taxon>
        <taxon>Pseudomonadati</taxon>
        <taxon>Pseudomonadota</taxon>
        <taxon>Betaproteobacteria</taxon>
        <taxon>Neisseriales</taxon>
        <taxon>Chitinibacteraceae</taxon>
        <taxon>Silvimonas</taxon>
    </lineage>
</organism>
<name>A0ABQ2PNE6_9NEIS</name>
<proteinExistence type="predicted"/>
<evidence type="ECO:0008006" key="3">
    <source>
        <dbReference type="Google" id="ProtNLM"/>
    </source>
</evidence>
<accession>A0ABQ2PNE6</accession>
<dbReference type="EMBL" id="BMLY01000004">
    <property type="protein sequence ID" value="GGP26836.1"/>
    <property type="molecule type" value="Genomic_DNA"/>
</dbReference>
<sequence>MASHCDYRISRGLKDHVANPLVEQSCVTARPPIAAATEILKCELNSQKITMTERTYWAP</sequence>
<evidence type="ECO:0000313" key="2">
    <source>
        <dbReference type="Proteomes" id="UP000621859"/>
    </source>
</evidence>
<protein>
    <recommendedName>
        <fullName evidence="3">Flavin reductase like domain-containing protein</fullName>
    </recommendedName>
</protein>
<reference evidence="2" key="1">
    <citation type="journal article" date="2019" name="Int. J. Syst. Evol. Microbiol.">
        <title>The Global Catalogue of Microorganisms (GCM) 10K type strain sequencing project: providing services to taxonomists for standard genome sequencing and annotation.</title>
        <authorList>
            <consortium name="The Broad Institute Genomics Platform"/>
            <consortium name="The Broad Institute Genome Sequencing Center for Infectious Disease"/>
            <person name="Wu L."/>
            <person name="Ma J."/>
        </authorList>
    </citation>
    <scope>NUCLEOTIDE SEQUENCE [LARGE SCALE GENOMIC DNA]</scope>
    <source>
        <strain evidence="2">CGMCC 1.8860</strain>
    </source>
</reference>
<dbReference type="Proteomes" id="UP000621859">
    <property type="component" value="Unassembled WGS sequence"/>
</dbReference>
<evidence type="ECO:0000313" key="1">
    <source>
        <dbReference type="EMBL" id="GGP26836.1"/>
    </source>
</evidence>
<keyword evidence="2" id="KW-1185">Reference proteome</keyword>
<comment type="caution">
    <text evidence="1">The sequence shown here is derived from an EMBL/GenBank/DDBJ whole genome shotgun (WGS) entry which is preliminary data.</text>
</comment>
<gene>
    <name evidence="1" type="ORF">GCM10010971_26550</name>
</gene>